<evidence type="ECO:0000313" key="3">
    <source>
        <dbReference type="Proteomes" id="UP000639772"/>
    </source>
</evidence>
<dbReference type="Proteomes" id="UP000639772">
    <property type="component" value="Chromosome 10"/>
</dbReference>
<organism evidence="2 3">
    <name type="scientific">Vanilla planifolia</name>
    <name type="common">Vanilla</name>
    <dbReference type="NCBI Taxonomy" id="51239"/>
    <lineage>
        <taxon>Eukaryota</taxon>
        <taxon>Viridiplantae</taxon>
        <taxon>Streptophyta</taxon>
        <taxon>Embryophyta</taxon>
        <taxon>Tracheophyta</taxon>
        <taxon>Spermatophyta</taxon>
        <taxon>Magnoliopsida</taxon>
        <taxon>Liliopsida</taxon>
        <taxon>Asparagales</taxon>
        <taxon>Orchidaceae</taxon>
        <taxon>Vanilloideae</taxon>
        <taxon>Vanilleae</taxon>
        <taxon>Vanilla</taxon>
    </lineage>
</organism>
<sequence>MIAAAEALILCSPLHARSASTGHGERSLGPGSALNRRQVSRRSLLLPSSVGLRSRRTHCPLRLKPRLKVTRSRPSPATRLTSPPILSRPTVEVMPLSDISPAIQGFAGYVDKRGLEPRLAMVHVGFASDGGNPPR</sequence>
<dbReference type="EMBL" id="JADCNM010000010">
    <property type="protein sequence ID" value="KAG0465491.1"/>
    <property type="molecule type" value="Genomic_DNA"/>
</dbReference>
<protein>
    <submittedName>
        <fullName evidence="2">Uncharacterized protein</fullName>
    </submittedName>
</protein>
<proteinExistence type="predicted"/>
<feature type="region of interest" description="Disordered" evidence="1">
    <location>
        <begin position="19"/>
        <end position="40"/>
    </location>
</feature>
<reference evidence="2 3" key="1">
    <citation type="journal article" date="2020" name="Nat. Food">
        <title>A phased Vanilla planifolia genome enables genetic improvement of flavour and production.</title>
        <authorList>
            <person name="Hasing T."/>
            <person name="Tang H."/>
            <person name="Brym M."/>
            <person name="Khazi F."/>
            <person name="Huang T."/>
            <person name="Chambers A.H."/>
        </authorList>
    </citation>
    <scope>NUCLEOTIDE SEQUENCE [LARGE SCALE GENOMIC DNA]</scope>
    <source>
        <tissue evidence="2">Leaf</tissue>
    </source>
</reference>
<gene>
    <name evidence="2" type="ORF">HPP92_019655</name>
</gene>
<evidence type="ECO:0000313" key="2">
    <source>
        <dbReference type="EMBL" id="KAG0465491.1"/>
    </source>
</evidence>
<dbReference type="AlphaFoldDB" id="A0A835UN35"/>
<evidence type="ECO:0000256" key="1">
    <source>
        <dbReference type="SAM" id="MobiDB-lite"/>
    </source>
</evidence>
<accession>A0A835UN35</accession>
<comment type="caution">
    <text evidence="2">The sequence shown here is derived from an EMBL/GenBank/DDBJ whole genome shotgun (WGS) entry which is preliminary data.</text>
</comment>
<name>A0A835UN35_VANPL</name>